<keyword evidence="12" id="KW-0812">Transmembrane</keyword>
<evidence type="ECO:0000256" key="17">
    <source>
        <dbReference type="ARBA" id="ARBA00023012"/>
    </source>
</evidence>
<accession>A0A4R6RAF4</accession>
<keyword evidence="15" id="KW-0067">ATP-binding</keyword>
<dbReference type="InterPro" id="IPR036641">
    <property type="entry name" value="HPT_dom_sf"/>
</dbReference>
<dbReference type="Gene3D" id="1.20.120.160">
    <property type="entry name" value="HPT domain"/>
    <property type="match status" value="1"/>
</dbReference>
<feature type="domain" description="HPt" evidence="30">
    <location>
        <begin position="1364"/>
        <end position="1462"/>
    </location>
</feature>
<dbReference type="InterPro" id="IPR035965">
    <property type="entry name" value="PAS-like_dom_sf"/>
</dbReference>
<dbReference type="InterPro" id="IPR005467">
    <property type="entry name" value="His_kinase_dom"/>
</dbReference>
<keyword evidence="14" id="KW-0418">Kinase</keyword>
<keyword evidence="16" id="KW-1133">Transmembrane helix</keyword>
<dbReference type="PROSITE" id="PS50110">
    <property type="entry name" value="RESPONSE_REGULATORY"/>
    <property type="match status" value="1"/>
</dbReference>
<keyword evidence="19" id="KW-0472">Membrane</keyword>
<feature type="domain" description="CheR-type methyltransferase" evidence="29">
    <location>
        <begin position="30"/>
        <end position="289"/>
    </location>
</feature>
<keyword evidence="9" id="KW-0489">Methyltransferase</keyword>
<evidence type="ECO:0000256" key="24">
    <source>
        <dbReference type="SAM" id="MobiDB-lite"/>
    </source>
</evidence>
<evidence type="ECO:0000256" key="6">
    <source>
        <dbReference type="ARBA" id="ARBA00022475"/>
    </source>
</evidence>
<dbReference type="GO" id="GO:0005886">
    <property type="term" value="C:plasma membrane"/>
    <property type="evidence" value="ECO:0007669"/>
    <property type="project" value="UniProtKB-SubCell"/>
</dbReference>
<evidence type="ECO:0000256" key="18">
    <source>
        <dbReference type="ARBA" id="ARBA00023026"/>
    </source>
</evidence>
<dbReference type="Gene3D" id="3.40.50.2300">
    <property type="match status" value="1"/>
</dbReference>
<evidence type="ECO:0000259" key="27">
    <source>
        <dbReference type="PROSITE" id="PS50112"/>
    </source>
</evidence>
<keyword evidence="11" id="KW-0949">S-adenosyl-L-methionine</keyword>
<dbReference type="PROSITE" id="PS50113">
    <property type="entry name" value="PAC"/>
    <property type="match status" value="2"/>
</dbReference>
<dbReference type="GO" id="GO:0032259">
    <property type="term" value="P:methylation"/>
    <property type="evidence" value="ECO:0007669"/>
    <property type="project" value="UniProtKB-KW"/>
</dbReference>
<dbReference type="InterPro" id="IPR000700">
    <property type="entry name" value="PAS-assoc_C"/>
</dbReference>
<evidence type="ECO:0000256" key="3">
    <source>
        <dbReference type="ARBA" id="ARBA00004429"/>
    </source>
</evidence>
<name>A0A4R6RAF4_9BURK</name>
<dbReference type="CDD" id="cd00130">
    <property type="entry name" value="PAS"/>
    <property type="match status" value="2"/>
</dbReference>
<keyword evidence="18" id="KW-0843">Virulence</keyword>
<comment type="catalytic activity">
    <reaction evidence="1">
        <text>ATP + protein L-histidine = ADP + protein N-phospho-L-histidine.</text>
        <dbReference type="EC" id="2.7.13.3"/>
    </reaction>
</comment>
<evidence type="ECO:0000256" key="1">
    <source>
        <dbReference type="ARBA" id="ARBA00000085"/>
    </source>
</evidence>
<dbReference type="CDD" id="cd00082">
    <property type="entry name" value="HisKA"/>
    <property type="match status" value="1"/>
</dbReference>
<dbReference type="Gene3D" id="1.10.287.130">
    <property type="match status" value="1"/>
</dbReference>
<evidence type="ECO:0000259" key="25">
    <source>
        <dbReference type="PROSITE" id="PS50109"/>
    </source>
</evidence>
<feature type="domain" description="PAC" evidence="28">
    <location>
        <begin position="741"/>
        <end position="793"/>
    </location>
</feature>
<dbReference type="SUPFAM" id="SSF52172">
    <property type="entry name" value="CheY-like"/>
    <property type="match status" value="1"/>
</dbReference>
<evidence type="ECO:0000259" key="28">
    <source>
        <dbReference type="PROSITE" id="PS50113"/>
    </source>
</evidence>
<evidence type="ECO:0000256" key="20">
    <source>
        <dbReference type="ARBA" id="ARBA00058004"/>
    </source>
</evidence>
<dbReference type="RefSeq" id="WP_166643528.1">
    <property type="nucleotide sequence ID" value="NZ_SNXW01000005.1"/>
</dbReference>
<feature type="domain" description="Histidine kinase" evidence="25">
    <location>
        <begin position="951"/>
        <end position="1174"/>
    </location>
</feature>
<evidence type="ECO:0000313" key="31">
    <source>
        <dbReference type="EMBL" id="TDP82885.1"/>
    </source>
</evidence>
<evidence type="ECO:0000256" key="23">
    <source>
        <dbReference type="PROSITE-ProRule" id="PRU00169"/>
    </source>
</evidence>
<keyword evidence="17" id="KW-0902">Two-component regulatory system</keyword>
<dbReference type="Pfam" id="PF00072">
    <property type="entry name" value="Response_reg"/>
    <property type="match status" value="1"/>
</dbReference>
<comment type="subcellular location">
    <subcellularLocation>
        <location evidence="3">Cell inner membrane</location>
        <topology evidence="3">Multi-pass membrane protein</topology>
    </subcellularLocation>
</comment>
<dbReference type="Gene3D" id="3.40.50.150">
    <property type="entry name" value="Vaccinia Virus protein VP39"/>
    <property type="match status" value="1"/>
</dbReference>
<dbReference type="SMART" id="SM00091">
    <property type="entry name" value="PAS"/>
    <property type="match status" value="3"/>
</dbReference>
<organism evidence="31 32">
    <name type="scientific">Aquabacterium commune</name>
    <dbReference type="NCBI Taxonomy" id="70586"/>
    <lineage>
        <taxon>Bacteria</taxon>
        <taxon>Pseudomonadati</taxon>
        <taxon>Pseudomonadota</taxon>
        <taxon>Betaproteobacteria</taxon>
        <taxon>Burkholderiales</taxon>
        <taxon>Aquabacterium</taxon>
    </lineage>
</organism>
<dbReference type="InterPro" id="IPR011006">
    <property type="entry name" value="CheY-like_superfamily"/>
</dbReference>
<evidence type="ECO:0000259" key="29">
    <source>
        <dbReference type="PROSITE" id="PS50123"/>
    </source>
</evidence>
<evidence type="ECO:0000256" key="4">
    <source>
        <dbReference type="ARBA" id="ARBA00012438"/>
    </source>
</evidence>
<dbReference type="SMART" id="SM00387">
    <property type="entry name" value="HATPase_c"/>
    <property type="match status" value="1"/>
</dbReference>
<feature type="compositionally biased region" description="Basic and acidic residues" evidence="24">
    <location>
        <begin position="503"/>
        <end position="514"/>
    </location>
</feature>
<evidence type="ECO:0000256" key="12">
    <source>
        <dbReference type="ARBA" id="ARBA00022692"/>
    </source>
</evidence>
<feature type="domain" description="PAS" evidence="27">
    <location>
        <begin position="668"/>
        <end position="738"/>
    </location>
</feature>
<evidence type="ECO:0000259" key="30">
    <source>
        <dbReference type="PROSITE" id="PS50894"/>
    </source>
</evidence>
<evidence type="ECO:0000256" key="21">
    <source>
        <dbReference type="ARBA" id="ARBA00070152"/>
    </source>
</evidence>
<feature type="region of interest" description="Disordered" evidence="24">
    <location>
        <begin position="503"/>
        <end position="532"/>
    </location>
</feature>
<dbReference type="InterPro" id="IPR036804">
    <property type="entry name" value="CheR_N_sf"/>
</dbReference>
<dbReference type="Pfam" id="PF03705">
    <property type="entry name" value="CheR_N"/>
    <property type="match status" value="1"/>
</dbReference>
<dbReference type="NCBIfam" id="TIGR00229">
    <property type="entry name" value="sensory_box"/>
    <property type="match status" value="1"/>
</dbReference>
<dbReference type="PROSITE" id="PS50112">
    <property type="entry name" value="PAS"/>
    <property type="match status" value="1"/>
</dbReference>
<dbReference type="GO" id="GO:0006355">
    <property type="term" value="P:regulation of DNA-templated transcription"/>
    <property type="evidence" value="ECO:0007669"/>
    <property type="project" value="InterPro"/>
</dbReference>
<dbReference type="SUPFAM" id="SSF53335">
    <property type="entry name" value="S-adenosyl-L-methionine-dependent methyltransferases"/>
    <property type="match status" value="1"/>
</dbReference>
<keyword evidence="10" id="KW-0808">Transferase</keyword>
<gene>
    <name evidence="31" type="ORF">EV672_10572</name>
</gene>
<dbReference type="InterPro" id="IPR029063">
    <property type="entry name" value="SAM-dependent_MTases_sf"/>
</dbReference>
<evidence type="ECO:0000256" key="19">
    <source>
        <dbReference type="ARBA" id="ARBA00023136"/>
    </source>
</evidence>
<dbReference type="Gene3D" id="1.10.155.10">
    <property type="entry name" value="Chemotaxis receptor methyltransferase CheR, N-terminal domain"/>
    <property type="match status" value="1"/>
</dbReference>
<dbReference type="Pfam" id="PF01627">
    <property type="entry name" value="Hpt"/>
    <property type="match status" value="1"/>
</dbReference>
<sequence length="1464" mass="157665">MRHIHPRTSSVALAMSSASPEAGVQEAALLDVIVELVRHATQVDVSHYKDSTFRRQLQRRMLELGVPDLDAYVAHLQQDAAELQRLQRSLLISVTRFFRDPEVFARLAEVLAEIVSVRPDAEGLRLWVPGCATGEEAYTLAVLVAEALGDRLPRCPVRLFATDIDADAIAQARRAVYPHAALEGVPAELAARHFVVDQDGVRPARHIRDLCVFAQHDLLSQPPFVNLDVLSCRNVLIYFEGSAQVEILSRFHHALRPQACLLLGQSESVGALSELFQPTDGHVKLFRRRTVPSPRLLELSMGWRRIGAAAAAQKARPAPAELLAASELRFHQHLLQRHALPSVLVDAQGQVQHLWGDVDRFLKLEGGKADFSLVGLCVPALRAEVRTLLHLATTAAPSELASMPVALPLPDGAGPAEAVRLHAQALCSPVGEVQGVVVSFEVQAVAQTGGGIAQQGLDSAARAHGPDAVWGPQADTAERHRLRDELAVAREHLHAMVQQLERANDDRQSLHEELQASSEELQSSNEELQASNEELTTLNEQLLAKSEELTGLNDTLLSIESSMQVALVVVDARLRVRRFNPLAVRIFGLLEHDVGRSLASVPCSLPLSGLPEQIGQVLASGEALVSRIDQDERHYLMQLSPLRDADGQLHGAILSFTDVAELRHAEVERSRLAAIVTSSEDAIVGKTLDGIITSWNPAAERLFGHSAAEAIGQAMLMVFPPELHDEEAMLLSRIARGETVSSFDTVRMHRDGRRLAVSVTLSPIRDGQGQIVGASKIARDISERIAIEEARRADHARLASLVAERTRELADKERHLQSILDGMPGMVAYWEATPEALRLRFANRVHRETLGHSEGSDGALTMHELLSDELYGQIAPHVQQALRGEACACECSPLPAQDCGVPPVWQLSFVPDVASGGVKGFIVMGFDVSSLKRAEVAAEAANRAKSEFLANMSHEIRTPLNAVLGLAQLAQRQHEGAPVAGTFGHIVQAGQHLLGVINDILDFSKIEAGKLELQVGRVDITELIDQAVTMVSQQAKAKGLSLRISRDPQLADAYVGDPVRMAQLLINLLTNAVKFTDTGRVELVLSATAATAQHPQGGLSLVVSDTGSGMSPAVLQRLFKPFEQGDNSSTRRVGGTGLGLSICKRLVDLMHGRIGVSSNVGLGSRFEVWLPLRPLLTHMAGGAPDAGGSPSTTATLAAGAARQPRLQCLRVLVAEDHPINQMVLGQLLLLEGAEATMVDNGLQAVCALEDRGTAAFDAVLCDVEMPVMDGYEATRRMRAMAPALPIIGLTAHAFEDARQRGEAAGMSGYLTKPYMIDALVQCLARLKPQPALDAGAGAHAAQPEPPLPLPRLDEAALQAHYRAVPGFVPRLLEMVHTHCQDEPALLRQAVQRGDAEALRQLAHGVVGMAANVLLPELREAAQRVQASAERGQLDATTHQAVEALCGMLGALADSLAPAAEARAG</sequence>
<dbReference type="GO" id="GO:0008983">
    <property type="term" value="F:protein-glutamate O-methyltransferase activity"/>
    <property type="evidence" value="ECO:0007669"/>
    <property type="project" value="UniProtKB-EC"/>
</dbReference>
<dbReference type="PRINTS" id="PR00996">
    <property type="entry name" value="CHERMTFRASE"/>
</dbReference>
<dbReference type="PANTHER" id="PTHR43047">
    <property type="entry name" value="TWO-COMPONENT HISTIDINE PROTEIN KINASE"/>
    <property type="match status" value="1"/>
</dbReference>
<dbReference type="Gene3D" id="3.30.450.20">
    <property type="entry name" value="PAS domain"/>
    <property type="match status" value="3"/>
</dbReference>
<comment type="function">
    <text evidence="20">Member of the two-component regulatory system BvgS/BvgA. Phosphorylates BvgA via a four-step phosphorelay in response to environmental signals.</text>
</comment>
<feature type="modified residue" description="Phosphohistidine" evidence="22">
    <location>
        <position position="1403"/>
    </location>
</feature>
<evidence type="ECO:0000256" key="5">
    <source>
        <dbReference type="ARBA" id="ARBA00012534"/>
    </source>
</evidence>
<dbReference type="InterPro" id="IPR001610">
    <property type="entry name" value="PAC"/>
</dbReference>
<feature type="compositionally biased region" description="Low complexity" evidence="24">
    <location>
        <begin position="515"/>
        <end position="532"/>
    </location>
</feature>
<keyword evidence="8 23" id="KW-0597">Phosphoprotein</keyword>
<dbReference type="EC" id="2.1.1.80" evidence="5"/>
<dbReference type="SUPFAM" id="SSF47757">
    <property type="entry name" value="Chemotaxis receptor methyltransferase CheR, N-terminal domain"/>
    <property type="match status" value="1"/>
</dbReference>
<dbReference type="Proteomes" id="UP000294593">
    <property type="component" value="Unassembled WGS sequence"/>
</dbReference>
<evidence type="ECO:0000256" key="11">
    <source>
        <dbReference type="ARBA" id="ARBA00022691"/>
    </source>
</evidence>
<keyword evidence="6" id="KW-1003">Cell membrane</keyword>
<evidence type="ECO:0000256" key="22">
    <source>
        <dbReference type="PROSITE-ProRule" id="PRU00110"/>
    </source>
</evidence>
<keyword evidence="32" id="KW-1185">Reference proteome</keyword>
<evidence type="ECO:0000256" key="2">
    <source>
        <dbReference type="ARBA" id="ARBA00001541"/>
    </source>
</evidence>
<reference evidence="31 32" key="1">
    <citation type="submission" date="2019-03" db="EMBL/GenBank/DDBJ databases">
        <title>Genomic Encyclopedia of Type Strains, Phase IV (KMG-IV): sequencing the most valuable type-strain genomes for metagenomic binning, comparative biology and taxonomic classification.</title>
        <authorList>
            <person name="Goeker M."/>
        </authorList>
    </citation>
    <scope>NUCLEOTIDE SEQUENCE [LARGE SCALE GENOMIC DNA]</scope>
    <source>
        <strain evidence="31 32">DSM 11901</strain>
    </source>
</reference>
<dbReference type="SMART" id="SM00086">
    <property type="entry name" value="PAC"/>
    <property type="match status" value="2"/>
</dbReference>
<dbReference type="InterPro" id="IPR001789">
    <property type="entry name" value="Sig_transdc_resp-reg_receiver"/>
</dbReference>
<evidence type="ECO:0000256" key="7">
    <source>
        <dbReference type="ARBA" id="ARBA00022519"/>
    </source>
</evidence>
<dbReference type="CDD" id="cd17546">
    <property type="entry name" value="REC_hyHK_CKI1_RcsC-like"/>
    <property type="match status" value="1"/>
</dbReference>
<dbReference type="EMBL" id="SNXW01000005">
    <property type="protein sequence ID" value="TDP82885.1"/>
    <property type="molecule type" value="Genomic_DNA"/>
</dbReference>
<evidence type="ECO:0000256" key="13">
    <source>
        <dbReference type="ARBA" id="ARBA00022729"/>
    </source>
</evidence>
<dbReference type="InterPro" id="IPR036890">
    <property type="entry name" value="HATPase_C_sf"/>
</dbReference>
<dbReference type="SMART" id="SM00138">
    <property type="entry name" value="MeTrc"/>
    <property type="match status" value="1"/>
</dbReference>
<dbReference type="Gene3D" id="3.30.565.10">
    <property type="entry name" value="Histidine kinase-like ATPase, C-terminal domain"/>
    <property type="match status" value="1"/>
</dbReference>
<comment type="catalytic activity">
    <reaction evidence="2">
        <text>L-glutamyl-[protein] + S-adenosyl-L-methionine = [protein]-L-glutamate 5-O-methyl ester + S-adenosyl-L-homocysteine</text>
        <dbReference type="Rhea" id="RHEA:24452"/>
        <dbReference type="Rhea" id="RHEA-COMP:10208"/>
        <dbReference type="Rhea" id="RHEA-COMP:10311"/>
        <dbReference type="ChEBI" id="CHEBI:29973"/>
        <dbReference type="ChEBI" id="CHEBI:57856"/>
        <dbReference type="ChEBI" id="CHEBI:59789"/>
        <dbReference type="ChEBI" id="CHEBI:82795"/>
        <dbReference type="EC" id="2.1.1.80"/>
    </reaction>
</comment>
<evidence type="ECO:0000256" key="9">
    <source>
        <dbReference type="ARBA" id="ARBA00022603"/>
    </source>
</evidence>
<feature type="domain" description="Response regulatory" evidence="26">
    <location>
        <begin position="1210"/>
        <end position="1327"/>
    </location>
</feature>
<dbReference type="Pfam" id="PF00512">
    <property type="entry name" value="HisKA"/>
    <property type="match status" value="1"/>
</dbReference>
<keyword evidence="15" id="KW-0547">Nucleotide-binding</keyword>
<dbReference type="SMART" id="SM00448">
    <property type="entry name" value="REC"/>
    <property type="match status" value="1"/>
</dbReference>
<dbReference type="Pfam" id="PF02518">
    <property type="entry name" value="HATPase_c"/>
    <property type="match status" value="1"/>
</dbReference>
<dbReference type="PANTHER" id="PTHR43047:SF64">
    <property type="entry name" value="HISTIDINE KINASE CONTAINING CHEY-HOMOLOGOUS RECEIVER DOMAIN AND PAS DOMAIN-RELATED"/>
    <property type="match status" value="1"/>
</dbReference>
<proteinExistence type="predicted"/>
<comment type="caution">
    <text evidence="31">The sequence shown here is derived from an EMBL/GenBank/DDBJ whole genome shotgun (WGS) entry which is preliminary data.</text>
</comment>
<evidence type="ECO:0000256" key="15">
    <source>
        <dbReference type="ARBA" id="ARBA00022840"/>
    </source>
</evidence>
<dbReference type="FunFam" id="3.30.565.10:FF:000010">
    <property type="entry name" value="Sensor histidine kinase RcsC"/>
    <property type="match status" value="1"/>
</dbReference>
<dbReference type="SUPFAM" id="SSF55874">
    <property type="entry name" value="ATPase domain of HSP90 chaperone/DNA topoisomerase II/histidine kinase"/>
    <property type="match status" value="1"/>
</dbReference>
<dbReference type="InterPro" id="IPR008207">
    <property type="entry name" value="Sig_transdc_His_kin_Hpt_dom"/>
</dbReference>
<dbReference type="InterPro" id="IPR022642">
    <property type="entry name" value="CheR_C"/>
</dbReference>
<dbReference type="InterPro" id="IPR013767">
    <property type="entry name" value="PAS_fold"/>
</dbReference>
<dbReference type="Pfam" id="PF00989">
    <property type="entry name" value="PAS"/>
    <property type="match status" value="1"/>
</dbReference>
<dbReference type="SUPFAM" id="SSF55785">
    <property type="entry name" value="PYP-like sensor domain (PAS domain)"/>
    <property type="match status" value="3"/>
</dbReference>
<dbReference type="InterPro" id="IPR003594">
    <property type="entry name" value="HATPase_dom"/>
</dbReference>
<dbReference type="Pfam" id="PF13596">
    <property type="entry name" value="PAS_10"/>
    <property type="match status" value="1"/>
</dbReference>
<evidence type="ECO:0000256" key="8">
    <source>
        <dbReference type="ARBA" id="ARBA00022553"/>
    </source>
</evidence>
<dbReference type="Pfam" id="PF01739">
    <property type="entry name" value="CheR"/>
    <property type="match status" value="1"/>
</dbReference>
<keyword evidence="7" id="KW-0997">Cell inner membrane</keyword>
<dbReference type="SMART" id="SM00388">
    <property type="entry name" value="HisKA"/>
    <property type="match status" value="1"/>
</dbReference>
<dbReference type="InterPro" id="IPR000014">
    <property type="entry name" value="PAS"/>
</dbReference>
<protein>
    <recommendedName>
        <fullName evidence="21">Virulence sensor protein BvgS</fullName>
        <ecNumber evidence="5">2.1.1.80</ecNumber>
        <ecNumber evidence="4">2.7.13.3</ecNumber>
    </recommendedName>
</protein>
<evidence type="ECO:0000256" key="14">
    <source>
        <dbReference type="ARBA" id="ARBA00022777"/>
    </source>
</evidence>
<dbReference type="InterPro" id="IPR022641">
    <property type="entry name" value="CheR_N"/>
</dbReference>
<evidence type="ECO:0000256" key="16">
    <source>
        <dbReference type="ARBA" id="ARBA00022989"/>
    </source>
</evidence>
<dbReference type="SUPFAM" id="SSF47384">
    <property type="entry name" value="Homodimeric domain of signal transducing histidine kinase"/>
    <property type="match status" value="1"/>
</dbReference>
<dbReference type="PROSITE" id="PS50109">
    <property type="entry name" value="HIS_KIN"/>
    <property type="match status" value="1"/>
</dbReference>
<feature type="modified residue" description="4-aspartylphosphate" evidence="23">
    <location>
        <position position="1262"/>
    </location>
</feature>
<evidence type="ECO:0000259" key="26">
    <source>
        <dbReference type="PROSITE" id="PS50110"/>
    </source>
</evidence>
<dbReference type="InterPro" id="IPR036097">
    <property type="entry name" value="HisK_dim/P_sf"/>
</dbReference>
<dbReference type="InterPro" id="IPR003661">
    <property type="entry name" value="HisK_dim/P_dom"/>
</dbReference>
<dbReference type="PROSITE" id="PS50123">
    <property type="entry name" value="CHER"/>
    <property type="match status" value="1"/>
</dbReference>
<evidence type="ECO:0000256" key="10">
    <source>
        <dbReference type="ARBA" id="ARBA00022679"/>
    </source>
</evidence>
<dbReference type="SUPFAM" id="SSF47226">
    <property type="entry name" value="Histidine-containing phosphotransfer domain, HPT domain"/>
    <property type="match status" value="1"/>
</dbReference>
<dbReference type="GO" id="GO:0000155">
    <property type="term" value="F:phosphorelay sensor kinase activity"/>
    <property type="evidence" value="ECO:0007669"/>
    <property type="project" value="InterPro"/>
</dbReference>
<dbReference type="CDD" id="cd16922">
    <property type="entry name" value="HATPase_EvgS-ArcB-TorS-like"/>
    <property type="match status" value="1"/>
</dbReference>
<dbReference type="PROSITE" id="PS50894">
    <property type="entry name" value="HPT"/>
    <property type="match status" value="1"/>
</dbReference>
<evidence type="ECO:0000313" key="32">
    <source>
        <dbReference type="Proteomes" id="UP000294593"/>
    </source>
</evidence>
<keyword evidence="13" id="KW-0732">Signal</keyword>
<feature type="domain" description="PAC" evidence="28">
    <location>
        <begin position="619"/>
        <end position="671"/>
    </location>
</feature>
<dbReference type="EC" id="2.7.13.3" evidence="4"/>
<dbReference type="InterPro" id="IPR000780">
    <property type="entry name" value="CheR_MeTrfase"/>
</dbReference>